<dbReference type="Proteomes" id="UP001231649">
    <property type="component" value="Chromosome 19"/>
</dbReference>
<protein>
    <submittedName>
        <fullName evidence="1">Uncharacterized protein</fullName>
    </submittedName>
</protein>
<organism evidence="1 2">
    <name type="scientific">Mythimna loreyi</name>
    <dbReference type="NCBI Taxonomy" id="667449"/>
    <lineage>
        <taxon>Eukaryota</taxon>
        <taxon>Metazoa</taxon>
        <taxon>Ecdysozoa</taxon>
        <taxon>Arthropoda</taxon>
        <taxon>Hexapoda</taxon>
        <taxon>Insecta</taxon>
        <taxon>Pterygota</taxon>
        <taxon>Neoptera</taxon>
        <taxon>Endopterygota</taxon>
        <taxon>Lepidoptera</taxon>
        <taxon>Glossata</taxon>
        <taxon>Ditrysia</taxon>
        <taxon>Noctuoidea</taxon>
        <taxon>Noctuidae</taxon>
        <taxon>Noctuinae</taxon>
        <taxon>Hadenini</taxon>
        <taxon>Mythimna</taxon>
    </lineage>
</organism>
<evidence type="ECO:0000313" key="2">
    <source>
        <dbReference type="Proteomes" id="UP001231649"/>
    </source>
</evidence>
<comment type="caution">
    <text evidence="1">The sequence shown here is derived from an EMBL/GenBank/DDBJ whole genome shotgun (WGS) entry which is preliminary data.</text>
</comment>
<accession>A0ACC2QNM5</accession>
<name>A0ACC2QNM5_9NEOP</name>
<proteinExistence type="predicted"/>
<reference evidence="1" key="1">
    <citation type="submission" date="2023-03" db="EMBL/GenBank/DDBJ databases">
        <title>Chromosome-level genomes of two armyworms, Mythimna separata and Mythimna loreyi, provide insights into the biosynthesis and reception of sex pheromones.</title>
        <authorList>
            <person name="Zhao H."/>
        </authorList>
    </citation>
    <scope>NUCLEOTIDE SEQUENCE</scope>
    <source>
        <strain evidence="1">BeijingLab</strain>
    </source>
</reference>
<keyword evidence="2" id="KW-1185">Reference proteome</keyword>
<evidence type="ECO:0000313" key="1">
    <source>
        <dbReference type="EMBL" id="KAJ8720951.1"/>
    </source>
</evidence>
<gene>
    <name evidence="1" type="ORF">PYW08_006416</name>
</gene>
<dbReference type="EMBL" id="CM056795">
    <property type="protein sequence ID" value="KAJ8720951.1"/>
    <property type="molecule type" value="Genomic_DNA"/>
</dbReference>
<sequence>MDLLKISLVLFSAFSHVYPSTTNEPPKVFQHNTRKMNSLPDDHKNCFCYPDGQLPTVQQLLDSQNNGQERLVIYLYKNSATNEIKMYTPNANKQMLIPDIPYEAGDGLTTITTENVYTLLYNNPNKIKVYNDNFQTLVPPVTESFAIGLHTGAIEHVYPNADNYLNPNNNYKGNEYNFVPNGGHNEPNKESTNYPNNAFPEPYNWMANNYQFTKPDDPLAIPVNPQITPDNAQAFPLNPQGPEAQAFPHNHQTGPDNTQTITEDLVAVPVGPQSSSHNLQAIPLDPQSALPNPQAFPGNQQVYPGNSIAIPDNTKPVPANPQAIPVNIHADPGNPQSFPDPYVGGLDQHIVYSFPTNQGANKQQQDSQDNSNPMSAQYMTFNVWFNEQMKRFQNIKMPNDIKTIDSDTLRILVQKTFYENNIYVSADGVLTDNKGMVIDAANLELRPLLLGETFNHQILQNVHKVIKLPKHLPYLEGILVTLVSPPQILGIIPLGKTYLPETSYIAPPLGGLGSANGSKIYINSIGASTKIPYTLAYKEIKPGSTYYYTYSSPNEVPKSGSSNSEIKHLAVAYPYSGEGQKPQQGQNERTYWSSGPYQTGSQLPYPTANWKPSEILQFLGLRRKMPDAKIEHHYEAPKKSKQKGNRGKDDKGDALKEVTTIEPFSIINGTESGRRFPAPSLKGVMKTLLYLLDDLPSRRGLNATEVVDAVSESKSSNDAENPDFRIIGGSAATGSGTPVSNKGRSGYIENM</sequence>